<name>A0A9P5YQY2_9AGAR</name>
<comment type="caution">
    <text evidence="3">The sequence shown here is derived from an EMBL/GenBank/DDBJ whole genome shotgun (WGS) entry which is preliminary data.</text>
</comment>
<feature type="transmembrane region" description="Helical" evidence="2">
    <location>
        <begin position="455"/>
        <end position="479"/>
    </location>
</feature>
<feature type="region of interest" description="Disordered" evidence="1">
    <location>
        <begin position="33"/>
        <end position="69"/>
    </location>
</feature>
<feature type="transmembrane region" description="Helical" evidence="2">
    <location>
        <begin position="166"/>
        <end position="187"/>
    </location>
</feature>
<sequence>MASTIPSGESDKEHPKGPEYECLLDIKEKEDFAAEKQESYEDDTADVEAAHPNVQAPTESPQPKRPRAPLTHDERLALRIKPMDNIRTITFCTIFIYNAAIQAVTSHKNPQQVHETDSKTFIIITLFSVFVRLLAVPMLFFVAGFTSHFSMVMHARSPIQFVVRRTWKTALAVLFYQGTARLAMLIIPLPSVDTASTTPYYATREGIQAVLNGPTFYVVAVLALDYIYALFRSINLFIAGDDKPTPLIRWKGRYLLVKYTLFIGMECWIGITGCGLYALFPRVSAVVEPWIHASNAAELHFPFLFIIAYMGGVHFVHYYKYILERTPRSKDSKCPSRFSPTSVFFIRVTLSTLVLTLLLSKYRFASTLMTFFDVRLRPALAFSDRFATPSYILWALYVVSVLPEATIALFFTSRTLAGDWGNFSRYAHAQVYVQMLYVLGNPIRFFEGVFARWLFIVWMGMWYAHYGSIGAVGLGNLVVRGWKAVKARFAKKEVQPIQV</sequence>
<feature type="transmembrane region" description="Helical" evidence="2">
    <location>
        <begin position="121"/>
        <end position="145"/>
    </location>
</feature>
<evidence type="ECO:0000313" key="4">
    <source>
        <dbReference type="Proteomes" id="UP000807469"/>
    </source>
</evidence>
<evidence type="ECO:0000256" key="1">
    <source>
        <dbReference type="SAM" id="MobiDB-lite"/>
    </source>
</evidence>
<organism evidence="3 4">
    <name type="scientific">Pholiota conissans</name>
    <dbReference type="NCBI Taxonomy" id="109636"/>
    <lineage>
        <taxon>Eukaryota</taxon>
        <taxon>Fungi</taxon>
        <taxon>Dikarya</taxon>
        <taxon>Basidiomycota</taxon>
        <taxon>Agaricomycotina</taxon>
        <taxon>Agaricomycetes</taxon>
        <taxon>Agaricomycetidae</taxon>
        <taxon>Agaricales</taxon>
        <taxon>Agaricineae</taxon>
        <taxon>Strophariaceae</taxon>
        <taxon>Pholiota</taxon>
    </lineage>
</organism>
<keyword evidence="2" id="KW-0812">Transmembrane</keyword>
<feature type="compositionally biased region" description="Basic and acidic residues" evidence="1">
    <location>
        <begin position="9"/>
        <end position="20"/>
    </location>
</feature>
<keyword evidence="2" id="KW-0472">Membrane</keyword>
<keyword evidence="4" id="KW-1185">Reference proteome</keyword>
<feature type="transmembrane region" description="Helical" evidence="2">
    <location>
        <begin position="340"/>
        <end position="359"/>
    </location>
</feature>
<keyword evidence="2" id="KW-1133">Transmembrane helix</keyword>
<protein>
    <submittedName>
        <fullName evidence="3">Uncharacterized protein</fullName>
    </submittedName>
</protein>
<accession>A0A9P5YQY2</accession>
<feature type="transmembrane region" description="Helical" evidence="2">
    <location>
        <begin position="300"/>
        <end position="319"/>
    </location>
</feature>
<feature type="transmembrane region" description="Helical" evidence="2">
    <location>
        <begin position="216"/>
        <end position="238"/>
    </location>
</feature>
<feature type="transmembrane region" description="Helical" evidence="2">
    <location>
        <begin position="85"/>
        <end position="101"/>
    </location>
</feature>
<dbReference type="AlphaFoldDB" id="A0A9P5YQY2"/>
<gene>
    <name evidence="3" type="ORF">BDN70DRAFT_885491</name>
</gene>
<dbReference type="EMBL" id="MU155414">
    <property type="protein sequence ID" value="KAF9473817.1"/>
    <property type="molecule type" value="Genomic_DNA"/>
</dbReference>
<proteinExistence type="predicted"/>
<evidence type="ECO:0000313" key="3">
    <source>
        <dbReference type="EMBL" id="KAF9473817.1"/>
    </source>
</evidence>
<dbReference type="OrthoDB" id="4141464at2759"/>
<dbReference type="Proteomes" id="UP000807469">
    <property type="component" value="Unassembled WGS sequence"/>
</dbReference>
<feature type="transmembrane region" description="Helical" evidence="2">
    <location>
        <begin position="259"/>
        <end position="280"/>
    </location>
</feature>
<feature type="transmembrane region" description="Helical" evidence="2">
    <location>
        <begin position="391"/>
        <end position="411"/>
    </location>
</feature>
<feature type="region of interest" description="Disordered" evidence="1">
    <location>
        <begin position="1"/>
        <end position="20"/>
    </location>
</feature>
<evidence type="ECO:0000256" key="2">
    <source>
        <dbReference type="SAM" id="Phobius"/>
    </source>
</evidence>
<reference evidence="3" key="1">
    <citation type="submission" date="2020-11" db="EMBL/GenBank/DDBJ databases">
        <authorList>
            <consortium name="DOE Joint Genome Institute"/>
            <person name="Ahrendt S."/>
            <person name="Riley R."/>
            <person name="Andreopoulos W."/>
            <person name="Labutti K."/>
            <person name="Pangilinan J."/>
            <person name="Ruiz-Duenas F.J."/>
            <person name="Barrasa J.M."/>
            <person name="Sanchez-Garcia M."/>
            <person name="Camarero S."/>
            <person name="Miyauchi S."/>
            <person name="Serrano A."/>
            <person name="Linde D."/>
            <person name="Babiker R."/>
            <person name="Drula E."/>
            <person name="Ayuso-Fernandez I."/>
            <person name="Pacheco R."/>
            <person name="Padilla G."/>
            <person name="Ferreira P."/>
            <person name="Barriuso J."/>
            <person name="Kellner H."/>
            <person name="Castanera R."/>
            <person name="Alfaro M."/>
            <person name="Ramirez L."/>
            <person name="Pisabarro A.G."/>
            <person name="Kuo A."/>
            <person name="Tritt A."/>
            <person name="Lipzen A."/>
            <person name="He G."/>
            <person name="Yan M."/>
            <person name="Ng V."/>
            <person name="Cullen D."/>
            <person name="Martin F."/>
            <person name="Rosso M.-N."/>
            <person name="Henrissat B."/>
            <person name="Hibbett D."/>
            <person name="Martinez A.T."/>
            <person name="Grigoriev I.V."/>
        </authorList>
    </citation>
    <scope>NUCLEOTIDE SEQUENCE</scope>
    <source>
        <strain evidence="3">CIRM-BRFM 674</strain>
    </source>
</reference>